<feature type="transmembrane region" description="Helical" evidence="1">
    <location>
        <begin position="37"/>
        <end position="64"/>
    </location>
</feature>
<dbReference type="AlphaFoldDB" id="X0RJ62"/>
<keyword evidence="1" id="KW-0472">Membrane</keyword>
<gene>
    <name evidence="2" type="ORF">S01H1_10040</name>
</gene>
<evidence type="ECO:0000256" key="1">
    <source>
        <dbReference type="SAM" id="Phobius"/>
    </source>
</evidence>
<evidence type="ECO:0000313" key="2">
    <source>
        <dbReference type="EMBL" id="GAF68823.1"/>
    </source>
</evidence>
<keyword evidence="1" id="KW-0812">Transmembrane</keyword>
<proteinExistence type="predicted"/>
<protein>
    <submittedName>
        <fullName evidence="2">Uncharacterized protein</fullName>
    </submittedName>
</protein>
<comment type="caution">
    <text evidence="2">The sequence shown here is derived from an EMBL/GenBank/DDBJ whole genome shotgun (WGS) entry which is preliminary data.</text>
</comment>
<dbReference type="EMBL" id="BARS01005129">
    <property type="protein sequence ID" value="GAF68823.1"/>
    <property type="molecule type" value="Genomic_DNA"/>
</dbReference>
<feature type="transmembrane region" description="Helical" evidence="1">
    <location>
        <begin position="6"/>
        <end position="25"/>
    </location>
</feature>
<accession>X0RJ62</accession>
<name>X0RJ62_9ZZZZ</name>
<keyword evidence="1" id="KW-1133">Transmembrane helix</keyword>
<reference evidence="2" key="1">
    <citation type="journal article" date="2014" name="Front. Microbiol.">
        <title>High frequency of phylogenetically diverse reductive dehalogenase-homologous genes in deep subseafloor sedimentary metagenomes.</title>
        <authorList>
            <person name="Kawai M."/>
            <person name="Futagami T."/>
            <person name="Toyoda A."/>
            <person name="Takaki Y."/>
            <person name="Nishi S."/>
            <person name="Hori S."/>
            <person name="Arai W."/>
            <person name="Tsubouchi T."/>
            <person name="Morono Y."/>
            <person name="Uchiyama I."/>
            <person name="Ito T."/>
            <person name="Fujiyama A."/>
            <person name="Inagaki F."/>
            <person name="Takami H."/>
        </authorList>
    </citation>
    <scope>NUCLEOTIDE SEQUENCE</scope>
    <source>
        <strain evidence="2">Expedition CK06-06</strain>
    </source>
</reference>
<sequence>MLGFCTFFITAIPAIILGIIGLVKIGKSGGKLKGNGFAIAGIVVPTVSGLFVLPMMLGIMMPALARVRQISFRMVCGTNMSALGKAMLIYSNDYDDIPIPPKWCDLLIEHADVSPLMFRCKGATKGPCNYAMNKNIEKLDAERAPPDMVLLFETHPGWNQTGGPEILTTDNHQGDGCNVLFVDLHVEFVKTEDLDDLKWKPD</sequence>
<organism evidence="2">
    <name type="scientific">marine sediment metagenome</name>
    <dbReference type="NCBI Taxonomy" id="412755"/>
    <lineage>
        <taxon>unclassified sequences</taxon>
        <taxon>metagenomes</taxon>
        <taxon>ecological metagenomes</taxon>
    </lineage>
</organism>